<reference evidence="3 4" key="1">
    <citation type="journal article" date="2015" name="BMC Genomics">
        <title>Comparative genome analysis of Prevotella intermedia strain isolated from infected root canal reveals features related to pathogenicity and adaptation.</title>
        <authorList>
            <person name="Ruan Y."/>
            <person name="Shen L."/>
            <person name="Zou Y."/>
            <person name="Qi Z."/>
            <person name="Yin J."/>
            <person name="Jiang J."/>
            <person name="Guo L."/>
            <person name="He L."/>
            <person name="Chen Z."/>
            <person name="Tang Z."/>
            <person name="Qin S."/>
        </authorList>
    </citation>
    <scope>NUCLEOTIDE SEQUENCE [LARGE SCALE GENOMIC DNA]</scope>
    <source>
        <strain evidence="3 4">ZT</strain>
    </source>
</reference>
<dbReference type="GO" id="GO:0015074">
    <property type="term" value="P:DNA integration"/>
    <property type="evidence" value="ECO:0007669"/>
    <property type="project" value="InterPro"/>
</dbReference>
<dbReference type="SUPFAM" id="SSF56349">
    <property type="entry name" value="DNA breaking-rejoining enzymes"/>
    <property type="match status" value="1"/>
</dbReference>
<dbReference type="RefSeq" id="WP_045166502.1">
    <property type="nucleotide sequence ID" value="NZ_ATMK01000001.1"/>
</dbReference>
<evidence type="ECO:0000313" key="3">
    <source>
        <dbReference type="EMBL" id="KJJ88148.1"/>
    </source>
</evidence>
<gene>
    <name evidence="3" type="ORF">M573_101071</name>
</gene>
<dbReference type="GO" id="GO:0006310">
    <property type="term" value="P:DNA recombination"/>
    <property type="evidence" value="ECO:0007669"/>
    <property type="project" value="UniProtKB-KW"/>
</dbReference>
<evidence type="ECO:0000259" key="2">
    <source>
        <dbReference type="PROSITE" id="PS51898"/>
    </source>
</evidence>
<proteinExistence type="predicted"/>
<dbReference type="InterPro" id="IPR011010">
    <property type="entry name" value="DNA_brk_join_enz"/>
</dbReference>
<organism evidence="3 4">
    <name type="scientific">Prevotella intermedia ZT</name>
    <dbReference type="NCBI Taxonomy" id="1347790"/>
    <lineage>
        <taxon>Bacteria</taxon>
        <taxon>Pseudomonadati</taxon>
        <taxon>Bacteroidota</taxon>
        <taxon>Bacteroidia</taxon>
        <taxon>Bacteroidales</taxon>
        <taxon>Prevotellaceae</taxon>
        <taxon>Prevotella</taxon>
    </lineage>
</organism>
<dbReference type="Pfam" id="PF00589">
    <property type="entry name" value="Phage_integrase"/>
    <property type="match status" value="1"/>
</dbReference>
<evidence type="ECO:0000313" key="4">
    <source>
        <dbReference type="Proteomes" id="UP000032541"/>
    </source>
</evidence>
<comment type="caution">
    <text evidence="3">The sequence shown here is derived from an EMBL/GenBank/DDBJ whole genome shotgun (WGS) entry which is preliminary data.</text>
</comment>
<feature type="domain" description="Tyr recombinase" evidence="2">
    <location>
        <begin position="246"/>
        <end position="441"/>
    </location>
</feature>
<dbReference type="AlphaFoldDB" id="A0AAP0VNH9"/>
<dbReference type="GO" id="GO:0003677">
    <property type="term" value="F:DNA binding"/>
    <property type="evidence" value="ECO:0007669"/>
    <property type="project" value="InterPro"/>
</dbReference>
<accession>A0AAP0VNH9</accession>
<dbReference type="Gene3D" id="1.10.443.10">
    <property type="entry name" value="Intergrase catalytic core"/>
    <property type="match status" value="1"/>
</dbReference>
<dbReference type="Proteomes" id="UP000032541">
    <property type="component" value="Unassembled WGS sequence"/>
</dbReference>
<evidence type="ECO:0000256" key="1">
    <source>
        <dbReference type="ARBA" id="ARBA00023172"/>
    </source>
</evidence>
<name>A0AAP0VNH9_PREIN</name>
<protein>
    <submittedName>
        <fullName evidence="3">Phage integrase family site-specific recombinase</fullName>
    </submittedName>
</protein>
<keyword evidence="1" id="KW-0233">DNA recombination</keyword>
<dbReference type="InterPro" id="IPR013762">
    <property type="entry name" value="Integrase-like_cat_sf"/>
</dbReference>
<dbReference type="PROSITE" id="PS51898">
    <property type="entry name" value="TYR_RECOMBINASE"/>
    <property type="match status" value="1"/>
</dbReference>
<dbReference type="InterPro" id="IPR002104">
    <property type="entry name" value="Integrase_catalytic"/>
</dbReference>
<sequence>MSLKTERTVKNNAMCSFCIRDVSSNKPSIIYLVCSDSEGKQYKISTGRKILYSQWNKRKQEPIINSSFSNDVNRSALVTCHVLNKLKSEYQNYLYYLCSTNTSFNINILRAKVNNIVTNSESEQNINFDITAGDMVKGNIGKTPKVTNALDKALKAYINDSQVKESTAKVYGLLVGKYKKWIVDVLGVDGMSALQQPAFDKYTEYLKKEGASSNEINKLVVIKKLINNYIAKGNKYGLTQIIFNPLKDKRLSDDKVKVEILPDEIYKLENIVLPAEYQLYRDLFMLAIYTGQRVSDIQNIAVGVYSKKDGYLVIKTVKRDKHAYIPYTEKVQYYLSKVEGKVGKMSDVNFRNKLNNNIKEIFKMAGIDREITFIDAHQKTITAPLHSIISSHFARHTFITARLREGYTFEEVGKMVGDTGRVIEKTYSHLTADDHIKTLEDKAKKLKVEAKLSSLQVHSGNERCSSNFEDIIDELKDMQGDNIEQAVEYVKLNKVNMTKIIEYYTGQTKGMIIGDDAFAGYLMMLWERLKYEKLA</sequence>
<dbReference type="EMBL" id="ATMK01000001">
    <property type="protein sequence ID" value="KJJ88148.1"/>
    <property type="molecule type" value="Genomic_DNA"/>
</dbReference>